<keyword evidence="2" id="KW-1185">Reference proteome</keyword>
<proteinExistence type="predicted"/>
<dbReference type="Gene3D" id="3.20.20.140">
    <property type="entry name" value="Metal-dependent hydrolases"/>
    <property type="match status" value="1"/>
</dbReference>
<accession>A0ABX6PUW0</accession>
<dbReference type="Pfam" id="PF01244">
    <property type="entry name" value="Peptidase_M19"/>
    <property type="match status" value="1"/>
</dbReference>
<dbReference type="PANTHER" id="PTHR10443:SF12">
    <property type="entry name" value="DIPEPTIDASE"/>
    <property type="match status" value="1"/>
</dbReference>
<dbReference type="CDD" id="cd01301">
    <property type="entry name" value="rDP_like"/>
    <property type="match status" value="1"/>
</dbReference>
<dbReference type="EMBL" id="CP046161">
    <property type="protein sequence ID" value="QKO30063.1"/>
    <property type="molecule type" value="Genomic_DNA"/>
</dbReference>
<reference evidence="2" key="1">
    <citation type="submission" date="2019-11" db="EMBL/GenBank/DDBJ databases">
        <authorList>
            <person name="Ren C."/>
            <person name="Wang H."/>
            <person name="Xu Y."/>
        </authorList>
    </citation>
    <scope>NUCLEOTIDE SEQUENCE [LARGE SCALE GENOMIC DNA]</scope>
    <source>
        <strain evidence="2">JNU-WLY1368</strain>
    </source>
</reference>
<evidence type="ECO:0000313" key="2">
    <source>
        <dbReference type="Proteomes" id="UP000509623"/>
    </source>
</evidence>
<organism evidence="1 2">
    <name type="scientific">Caproicibacterium lactatifermentans</name>
    <dbReference type="NCBI Taxonomy" id="2666138"/>
    <lineage>
        <taxon>Bacteria</taxon>
        <taxon>Bacillati</taxon>
        <taxon>Bacillota</taxon>
        <taxon>Clostridia</taxon>
        <taxon>Eubacteriales</taxon>
        <taxon>Oscillospiraceae</taxon>
        <taxon>Caproicibacterium</taxon>
    </lineage>
</organism>
<dbReference type="PANTHER" id="PTHR10443">
    <property type="entry name" value="MICROSOMAL DIPEPTIDASE"/>
    <property type="match status" value="1"/>
</dbReference>
<name>A0ABX6PUW0_9FIRM</name>
<sequence>MMPEKGTTMRFIDLHCDTLGTCVARSGGKVRLAENSCQLDLKRLKAAGSMAQVFAAFLPTHDTAKEDGITLGPQDLFDQIYACYQKELRINRDTLAPALSGEDILKNDRAGRLSAILGVEDCVLLDGSLRRIASLYKKGVRVMTLTWWYENSLGYPCSPIPADTARGLKPFGKKAVRRMQELGILVDVSHLSDGGFYDVASLSQELHVPFAATHSCARTLCQHPRNLTDDMLRIIGETGSVCGINFCAEFLNGRSGKYTRIDDIVQCARYIRDKAGIDALAIGSDFDGIDSTLEFGDCAGLPKLADALAMYFPADEVEKICWKNALRVLTDALKGTAHRK</sequence>
<dbReference type="Proteomes" id="UP000509623">
    <property type="component" value="Chromosome"/>
</dbReference>
<dbReference type="PROSITE" id="PS51365">
    <property type="entry name" value="RENAL_DIPEPTIDASE_2"/>
    <property type="match status" value="1"/>
</dbReference>
<gene>
    <name evidence="1" type="ORF">GKP14_02970</name>
</gene>
<dbReference type="SUPFAM" id="SSF51556">
    <property type="entry name" value="Metallo-dependent hydrolases"/>
    <property type="match status" value="1"/>
</dbReference>
<dbReference type="InterPro" id="IPR032466">
    <property type="entry name" value="Metal_Hydrolase"/>
</dbReference>
<protein>
    <submittedName>
        <fullName evidence="1">Membrane dipeptidase</fullName>
    </submittedName>
</protein>
<evidence type="ECO:0000313" key="1">
    <source>
        <dbReference type="EMBL" id="QKO30063.1"/>
    </source>
</evidence>
<dbReference type="InterPro" id="IPR008257">
    <property type="entry name" value="Pept_M19"/>
</dbReference>